<evidence type="ECO:0000259" key="1">
    <source>
        <dbReference type="PROSITE" id="PS51186"/>
    </source>
</evidence>
<dbReference type="Proteomes" id="UP000773462">
    <property type="component" value="Unassembled WGS sequence"/>
</dbReference>
<dbReference type="SUPFAM" id="SSF55729">
    <property type="entry name" value="Acyl-CoA N-acyltransferases (Nat)"/>
    <property type="match status" value="1"/>
</dbReference>
<evidence type="ECO:0000313" key="3">
    <source>
        <dbReference type="Proteomes" id="UP000773462"/>
    </source>
</evidence>
<dbReference type="EMBL" id="JAGGLV010000015">
    <property type="protein sequence ID" value="MBP2114119.1"/>
    <property type="molecule type" value="Genomic_DNA"/>
</dbReference>
<proteinExistence type="predicted"/>
<dbReference type="PANTHER" id="PTHR43792">
    <property type="entry name" value="GNAT FAMILY, PUTATIVE (AFU_ORTHOLOGUE AFUA_3G00765)-RELATED-RELATED"/>
    <property type="match status" value="1"/>
</dbReference>
<name>A0ABS4NVP9_9BACL</name>
<feature type="domain" description="N-acetyltransferase" evidence="1">
    <location>
        <begin position="8"/>
        <end position="174"/>
    </location>
</feature>
<organism evidence="2 3">
    <name type="scientific">Paenibacillus silagei</name>
    <dbReference type="NCBI Taxonomy" id="1670801"/>
    <lineage>
        <taxon>Bacteria</taxon>
        <taxon>Bacillati</taxon>
        <taxon>Bacillota</taxon>
        <taxon>Bacilli</taxon>
        <taxon>Bacillales</taxon>
        <taxon>Paenibacillaceae</taxon>
        <taxon>Paenibacillus</taxon>
    </lineage>
</organism>
<dbReference type="Gene3D" id="3.40.630.30">
    <property type="match status" value="1"/>
</dbReference>
<gene>
    <name evidence="2" type="ORF">J2Z70_004280</name>
</gene>
<dbReference type="InterPro" id="IPR016181">
    <property type="entry name" value="Acyl_CoA_acyltransferase"/>
</dbReference>
<dbReference type="InterPro" id="IPR051531">
    <property type="entry name" value="N-acetyltransferase"/>
</dbReference>
<comment type="caution">
    <text evidence="2">The sequence shown here is derived from an EMBL/GenBank/DDBJ whole genome shotgun (WGS) entry which is preliminary data.</text>
</comment>
<dbReference type="PANTHER" id="PTHR43792:SF5">
    <property type="entry name" value="RIBOSOMAL-PROTEIN-SERINE ACETYLTRANSFERASE"/>
    <property type="match status" value="1"/>
</dbReference>
<dbReference type="InterPro" id="IPR000182">
    <property type="entry name" value="GNAT_dom"/>
</dbReference>
<dbReference type="PROSITE" id="PS51186">
    <property type="entry name" value="GNAT"/>
    <property type="match status" value="1"/>
</dbReference>
<reference evidence="2 3" key="1">
    <citation type="submission" date="2021-03" db="EMBL/GenBank/DDBJ databases">
        <title>Genomic Encyclopedia of Type Strains, Phase IV (KMG-IV): sequencing the most valuable type-strain genomes for metagenomic binning, comparative biology and taxonomic classification.</title>
        <authorList>
            <person name="Goeker M."/>
        </authorList>
    </citation>
    <scope>NUCLEOTIDE SEQUENCE [LARGE SCALE GENOMIC DNA]</scope>
    <source>
        <strain evidence="2 3">DSM 101953</strain>
    </source>
</reference>
<sequence>MLLETERLIVRGFSENDWSDLHEYLSLEQVLKYEPGAVSGEEECRNMARERAEGDCFWAVSLKETNKMIGHVYFGQQEPAEFKTWMIGYIFNPDFYGKGYATEACQRVLEYGFEELGIHRVVAMCNPENASSWRLLERLNMRREGHFKKKAFFKRTDDGQPVWHDAYQYAILNEEWSSIV</sequence>
<evidence type="ECO:0000313" key="2">
    <source>
        <dbReference type="EMBL" id="MBP2114119.1"/>
    </source>
</evidence>
<accession>A0ABS4NVP9</accession>
<keyword evidence="3" id="KW-1185">Reference proteome</keyword>
<protein>
    <submittedName>
        <fullName evidence="2">RimJ/RimL family protein N-acetyltransferase</fullName>
    </submittedName>
</protein>
<dbReference type="Pfam" id="PF13302">
    <property type="entry name" value="Acetyltransf_3"/>
    <property type="match status" value="1"/>
</dbReference>
<dbReference type="RefSeq" id="WP_209876484.1">
    <property type="nucleotide sequence ID" value="NZ_JAGGLV010000015.1"/>
</dbReference>